<evidence type="ECO:0000313" key="2">
    <source>
        <dbReference type="Proteomes" id="UP000265643"/>
    </source>
</evidence>
<protein>
    <submittedName>
        <fullName evidence="1">Uncharacterized protein</fullName>
    </submittedName>
</protein>
<evidence type="ECO:0000313" key="1">
    <source>
        <dbReference type="EMBL" id="GCA66974.1"/>
    </source>
</evidence>
<dbReference type="EMBL" id="BHGK01000001">
    <property type="protein sequence ID" value="GCA66974.1"/>
    <property type="molecule type" value="Genomic_DNA"/>
</dbReference>
<reference evidence="2" key="1">
    <citation type="submission" date="2018-09" db="EMBL/GenBank/DDBJ databases">
        <title>Draft Genome Sequence of Mediterraneibacter sp. KCTC 15684.</title>
        <authorList>
            <person name="Kim J.S."/>
            <person name="Han K.I."/>
            <person name="Suh M.K."/>
            <person name="Lee K.C."/>
            <person name="Eom M.K."/>
            <person name="Lee J.H."/>
            <person name="Park S.H."/>
            <person name="Kang S.W."/>
            <person name="Park J.E."/>
            <person name="Oh B.S."/>
            <person name="Yu S.Y."/>
            <person name="Choi S.H."/>
            <person name="Lee D.H."/>
            <person name="Yoon H."/>
            <person name="Kim B."/>
            <person name="Yang S.J."/>
            <person name="Lee J.S."/>
        </authorList>
    </citation>
    <scope>NUCLEOTIDE SEQUENCE [LARGE SCALE GENOMIC DNA]</scope>
    <source>
        <strain evidence="2">KCTC 15684</strain>
    </source>
</reference>
<organism evidence="1 2">
    <name type="scientific">Mediterraneibacter butyricigenes</name>
    <dbReference type="NCBI Taxonomy" id="2316025"/>
    <lineage>
        <taxon>Bacteria</taxon>
        <taxon>Bacillati</taxon>
        <taxon>Bacillota</taxon>
        <taxon>Clostridia</taxon>
        <taxon>Lachnospirales</taxon>
        <taxon>Lachnospiraceae</taxon>
        <taxon>Mediterraneibacter</taxon>
    </lineage>
</organism>
<sequence>MEPQNLQMQELYQELEDFEKKGVPIKLEGSRVSPMQVVAAYMVKEQGCYMRDYVLDPSGNIEELSFHNITEE</sequence>
<dbReference type="AlphaFoldDB" id="A0A391NZF0"/>
<accession>A0A391NZF0</accession>
<dbReference type="RefSeq" id="WP_117604175.1">
    <property type="nucleotide sequence ID" value="NZ_BHGK01000001.1"/>
</dbReference>
<name>A0A391NZF0_9FIRM</name>
<proteinExistence type="predicted"/>
<dbReference type="Proteomes" id="UP000265643">
    <property type="component" value="Unassembled WGS sequence"/>
</dbReference>
<comment type="caution">
    <text evidence="1">The sequence shown here is derived from an EMBL/GenBank/DDBJ whole genome shotgun (WGS) entry which is preliminary data.</text>
</comment>
<keyword evidence="2" id="KW-1185">Reference proteome</keyword>
<gene>
    <name evidence="1" type="ORF">KGMB01110_14100</name>
</gene>